<proteinExistence type="predicted"/>
<dbReference type="OrthoDB" id="10592375at2759"/>
<gene>
    <name evidence="2" type="ORF">MGAL_10B047351</name>
</gene>
<comment type="caution">
    <text evidence="2">The sequence shown here is derived from an EMBL/GenBank/DDBJ whole genome shotgun (WGS) entry which is preliminary data.</text>
</comment>
<name>A0A8B6CN88_MYTGA</name>
<dbReference type="EMBL" id="UYJE01001958">
    <property type="protein sequence ID" value="VDI06708.1"/>
    <property type="molecule type" value="Genomic_DNA"/>
</dbReference>
<feature type="compositionally biased region" description="Basic and acidic residues" evidence="1">
    <location>
        <begin position="186"/>
        <end position="203"/>
    </location>
</feature>
<accession>A0A8B6CN88</accession>
<protein>
    <submittedName>
        <fullName evidence="2">Uncharacterized protein</fullName>
    </submittedName>
</protein>
<dbReference type="AlphaFoldDB" id="A0A8B6CN88"/>
<evidence type="ECO:0000313" key="3">
    <source>
        <dbReference type="Proteomes" id="UP000596742"/>
    </source>
</evidence>
<evidence type="ECO:0000313" key="2">
    <source>
        <dbReference type="EMBL" id="VDI06708.1"/>
    </source>
</evidence>
<sequence length="292" mass="33165">MLHVNGTGLNESYVSLLIDKLVGKFTRTSSNSTILCSEPLCLQSKDIFKALAINEGEDLLEGNFGKLSIILTYHLLNINHFCHQNASVNPDIDYYKRQLFNTLGQTQQNIRANALQKALEDIDDQYESDEEKHDDDSHESEEHVTDDHGHGGDSHGHIDDHDDDHTDSEESSTMTTNVHGQDSDPNESHESDESDHHDDHDDSHEDDDDEVKVIKTKCVSAGTIFDELDLDPEEDVLDIDTVDKISQLLVYHFMTGARIQKDCRIFPRKSYFRNNLLTYMDASMIAFLKRNS</sequence>
<evidence type="ECO:0000256" key="1">
    <source>
        <dbReference type="SAM" id="MobiDB-lite"/>
    </source>
</evidence>
<feature type="region of interest" description="Disordered" evidence="1">
    <location>
        <begin position="124"/>
        <end position="210"/>
    </location>
</feature>
<dbReference type="Proteomes" id="UP000596742">
    <property type="component" value="Unassembled WGS sequence"/>
</dbReference>
<keyword evidence="3" id="KW-1185">Reference proteome</keyword>
<feature type="compositionally biased region" description="Basic and acidic residues" evidence="1">
    <location>
        <begin position="130"/>
        <end position="164"/>
    </location>
</feature>
<reference evidence="2" key="1">
    <citation type="submission" date="2018-11" db="EMBL/GenBank/DDBJ databases">
        <authorList>
            <person name="Alioto T."/>
            <person name="Alioto T."/>
        </authorList>
    </citation>
    <scope>NUCLEOTIDE SEQUENCE</scope>
</reference>
<organism evidence="2 3">
    <name type="scientific">Mytilus galloprovincialis</name>
    <name type="common">Mediterranean mussel</name>
    <dbReference type="NCBI Taxonomy" id="29158"/>
    <lineage>
        <taxon>Eukaryota</taxon>
        <taxon>Metazoa</taxon>
        <taxon>Spiralia</taxon>
        <taxon>Lophotrochozoa</taxon>
        <taxon>Mollusca</taxon>
        <taxon>Bivalvia</taxon>
        <taxon>Autobranchia</taxon>
        <taxon>Pteriomorphia</taxon>
        <taxon>Mytilida</taxon>
        <taxon>Mytiloidea</taxon>
        <taxon>Mytilidae</taxon>
        <taxon>Mytilinae</taxon>
        <taxon>Mytilus</taxon>
    </lineage>
</organism>